<protein>
    <submittedName>
        <fullName evidence="1">Uncharacterized protein</fullName>
    </submittedName>
</protein>
<dbReference type="AlphaFoldDB" id="A0A0W8E4X7"/>
<name>A0A0W8E4X7_9ZZZZ</name>
<gene>
    <name evidence="1" type="ORF">ASZ90_019148</name>
</gene>
<evidence type="ECO:0000313" key="1">
    <source>
        <dbReference type="EMBL" id="KUG03446.1"/>
    </source>
</evidence>
<sequence length="46" mass="5138">MAAFLMATVAAMYAYSTTRTVWARVVVSLPGNTISNYLILLNEYSY</sequence>
<reference evidence="1" key="1">
    <citation type="journal article" date="2015" name="Proc. Natl. Acad. Sci. U.S.A.">
        <title>Networks of energetic and metabolic interactions define dynamics in microbial communities.</title>
        <authorList>
            <person name="Embree M."/>
            <person name="Liu J.K."/>
            <person name="Al-Bassam M.M."/>
            <person name="Zengler K."/>
        </authorList>
    </citation>
    <scope>NUCLEOTIDE SEQUENCE</scope>
</reference>
<dbReference type="EMBL" id="LNQE01001881">
    <property type="protein sequence ID" value="KUG03446.1"/>
    <property type="molecule type" value="Genomic_DNA"/>
</dbReference>
<comment type="caution">
    <text evidence="1">The sequence shown here is derived from an EMBL/GenBank/DDBJ whole genome shotgun (WGS) entry which is preliminary data.</text>
</comment>
<organism evidence="1">
    <name type="scientific">hydrocarbon metagenome</name>
    <dbReference type="NCBI Taxonomy" id="938273"/>
    <lineage>
        <taxon>unclassified sequences</taxon>
        <taxon>metagenomes</taxon>
        <taxon>ecological metagenomes</taxon>
    </lineage>
</organism>
<accession>A0A0W8E4X7</accession>
<proteinExistence type="predicted"/>